<protein>
    <submittedName>
        <fullName evidence="5 6">Cyclin-T1 isoform X1</fullName>
    </submittedName>
</protein>
<evidence type="ECO:0000313" key="5">
    <source>
        <dbReference type="RefSeq" id="XP_012946376.1"/>
    </source>
</evidence>
<feature type="compositionally biased region" description="Basic residues" evidence="2">
    <location>
        <begin position="945"/>
        <end position="973"/>
    </location>
</feature>
<feature type="domain" description="Cyclin N-terminal" evidence="3">
    <location>
        <begin position="30"/>
        <end position="106"/>
    </location>
</feature>
<feature type="compositionally biased region" description="Low complexity" evidence="2">
    <location>
        <begin position="498"/>
        <end position="555"/>
    </location>
</feature>
<feature type="compositionally biased region" description="Low complexity" evidence="2">
    <location>
        <begin position="806"/>
        <end position="819"/>
    </location>
</feature>
<proteinExistence type="predicted"/>
<sequence>MDEDTGRFLYPAEAFEKTPSISDGYTSHQELMYRQRLAMLMQNIGSKSNLSQLAVNTSVIYMHRFFMYRSIKKVTRVHLAIAFVFAAGKVEESARKLEHLIRTAVDIIRYSKNRDFIEKGDENCYHTEGDHRRRMDPLCGSGNATEPSLFACHCEQQRRPGYNGKPVCQSPNEKAFMDMRKLILDYEIEIYSTIGFHLQVVHPHNYVIRMCAMLGGKAREEECSENDQIPVVKKAENIKDISQYAYNLATASSQLTVMCLKYKPDLIATVCLNIASIAHCIRFMNMKDQTHHWYQVHDPTMEVTVLESVTEEFMNVIKDCALLPTWMTSLSRQGGRPAAPVSKPSSSASSSQGNGQPPASSSSSQRVGPSGYDASGQHSSSSSHGQGRGMAPSAEGGAFAAGGDHPSSSQGHRSGSGQHGRPHGPPSATAGSMSGMRPPPSSSSSRSHGGPQHHPSQQQQLPPHHRSQKPHAGNNNNGTTHHSSRQMPPGSAPPGVMPPQGSSSSSRQLQQSRPPSSGHSASGRPSSQYHPGPPHSGQQPSHSTSQPQQQQQQHPPRSHDPSRPRGPHDQHRSSHDPSRSSHGLPRAADHRRPDPMSDSRRAPPSHPQSMQQRDDHLSHERPPSTQTAAAMLPPLAGGKSPHTPPTDPPPSPPPPQAFRPHSPPAVRPPSPPEATGTNLPQAGDAPDMSSHLAAFTEGRTQSPEVGGAPGRSQKLPPAQGPKISLASYRDRARSKALATSLDQSGQVSAPPTDRDVAQPPPTSAYPGAAMLENISAESSDRSATNSPADVSSRVPRLSASGGAGDVSSPFSVPVDSPNPRNKIKLKRDPATGERHAVKYTDSGLKIKIKPIRSDPPVSIPEETAGPSGSSSRSSTPREEGEIVDDSVAPTLTSTPGGSQRKPEGSSGGGLRIRLPVPKSSESGRGRDVEMNGAGSDRDSSSSSSGHHHHHKSHHHKSHHHHNKSKKHSSKHSSSRHEGKSSKRSSSSAVDYYDERPSKQARTGSVAASSYPSSLGPAPSATMGLQEAQRLGMYPDMNSSAGGHPHHPPPHHQNSGFSINDAFTSTLPSNIFDDSDEEEDNSHGFPPVTPTTDVPNPPHHERFHQLMAQHRARMDAKKPPLPPMPNLKGPPPPPPPPPATPPPPPPSL</sequence>
<dbReference type="InterPro" id="IPR006671">
    <property type="entry name" value="Cyclin_N"/>
</dbReference>
<evidence type="ECO:0000256" key="2">
    <source>
        <dbReference type="SAM" id="MobiDB-lite"/>
    </source>
</evidence>
<feature type="compositionally biased region" description="Pro residues" evidence="2">
    <location>
        <begin position="1118"/>
        <end position="1147"/>
    </location>
</feature>
<feature type="compositionally biased region" description="Pro residues" evidence="2">
    <location>
        <begin position="642"/>
        <end position="672"/>
    </location>
</feature>
<dbReference type="Gene3D" id="1.10.472.10">
    <property type="entry name" value="Cyclin-like"/>
    <property type="match status" value="2"/>
</dbReference>
<name>A0ABM1AEY1_APLCA</name>
<feature type="compositionally biased region" description="Basic and acidic residues" evidence="2">
    <location>
        <begin position="557"/>
        <end position="579"/>
    </location>
</feature>
<feature type="compositionally biased region" description="Polar residues" evidence="2">
    <location>
        <begin position="999"/>
        <end position="1012"/>
    </location>
</feature>
<feature type="compositionally biased region" description="Polar residues" evidence="2">
    <location>
        <begin position="1052"/>
        <end position="1068"/>
    </location>
</feature>
<dbReference type="GeneID" id="101847014"/>
<dbReference type="InterPro" id="IPR036915">
    <property type="entry name" value="Cyclin-like_sf"/>
</dbReference>
<gene>
    <name evidence="5 6" type="primary">LOC101847014</name>
</gene>
<feature type="compositionally biased region" description="Low complexity" evidence="2">
    <location>
        <begin position="405"/>
        <end position="416"/>
    </location>
</feature>
<evidence type="ECO:0000259" key="3">
    <source>
        <dbReference type="Pfam" id="PF00134"/>
    </source>
</evidence>
<feature type="compositionally biased region" description="Polar residues" evidence="2">
    <location>
        <begin position="775"/>
        <end position="789"/>
    </location>
</feature>
<feature type="compositionally biased region" description="Basic and acidic residues" evidence="2">
    <location>
        <begin position="612"/>
        <end position="622"/>
    </location>
</feature>
<feature type="compositionally biased region" description="Basic and acidic residues" evidence="2">
    <location>
        <begin position="921"/>
        <end position="939"/>
    </location>
</feature>
<evidence type="ECO:0000256" key="1">
    <source>
        <dbReference type="ARBA" id="ARBA00023127"/>
    </source>
</evidence>
<feature type="compositionally biased region" description="Low complexity" evidence="2">
    <location>
        <begin position="862"/>
        <end position="874"/>
    </location>
</feature>
<evidence type="ECO:0000313" key="6">
    <source>
        <dbReference type="RefSeq" id="XP_012946377.1"/>
    </source>
</evidence>
<reference evidence="5 6" key="1">
    <citation type="submission" date="2025-05" db="UniProtKB">
        <authorList>
            <consortium name="RefSeq"/>
        </authorList>
    </citation>
    <scope>IDENTIFICATION</scope>
</reference>
<dbReference type="Proteomes" id="UP000694888">
    <property type="component" value="Unplaced"/>
</dbReference>
<dbReference type="RefSeq" id="XP_012946377.1">
    <property type="nucleotide sequence ID" value="XM_013090923.2"/>
</dbReference>
<feature type="compositionally biased region" description="Basic and acidic residues" evidence="2">
    <location>
        <begin position="826"/>
        <end position="838"/>
    </location>
</feature>
<feature type="compositionally biased region" description="Low complexity" evidence="2">
    <location>
        <begin position="431"/>
        <end position="462"/>
    </location>
</feature>
<feature type="compositionally biased region" description="Polar residues" evidence="2">
    <location>
        <begin position="740"/>
        <end position="749"/>
    </location>
</feature>
<accession>A0ABM1AEY1</accession>
<keyword evidence="1" id="KW-0195">Cyclin</keyword>
<feature type="region of interest" description="Disordered" evidence="2">
    <location>
        <begin position="331"/>
        <end position="1147"/>
    </location>
</feature>
<dbReference type="PANTHER" id="PTHR10026">
    <property type="entry name" value="CYCLIN"/>
    <property type="match status" value="1"/>
</dbReference>
<dbReference type="Pfam" id="PF21797">
    <property type="entry name" value="CycT2-like_C"/>
    <property type="match status" value="1"/>
</dbReference>
<feature type="compositionally biased region" description="Basic and acidic residues" evidence="2">
    <location>
        <begin position="587"/>
        <end position="601"/>
    </location>
</feature>
<dbReference type="Pfam" id="PF00134">
    <property type="entry name" value="Cyclin_N"/>
    <property type="match status" value="1"/>
</dbReference>
<feature type="compositionally biased region" description="Low complexity" evidence="2">
    <location>
        <begin position="337"/>
        <end position="385"/>
    </location>
</feature>
<dbReference type="InterPro" id="IPR043198">
    <property type="entry name" value="Cyclin/Ssn8"/>
</dbReference>
<keyword evidence="4" id="KW-1185">Reference proteome</keyword>
<dbReference type="SUPFAM" id="SSF47954">
    <property type="entry name" value="Cyclin-like"/>
    <property type="match status" value="2"/>
</dbReference>
<dbReference type="RefSeq" id="XP_012946376.1">
    <property type="nucleotide sequence ID" value="XM_013090922.1"/>
</dbReference>
<evidence type="ECO:0000313" key="4">
    <source>
        <dbReference type="Proteomes" id="UP000694888"/>
    </source>
</evidence>
<organism evidence="4 6">
    <name type="scientific">Aplysia californica</name>
    <name type="common">California sea hare</name>
    <dbReference type="NCBI Taxonomy" id="6500"/>
    <lineage>
        <taxon>Eukaryota</taxon>
        <taxon>Metazoa</taxon>
        <taxon>Spiralia</taxon>
        <taxon>Lophotrochozoa</taxon>
        <taxon>Mollusca</taxon>
        <taxon>Gastropoda</taxon>
        <taxon>Heterobranchia</taxon>
        <taxon>Euthyneura</taxon>
        <taxon>Tectipleura</taxon>
        <taxon>Aplysiida</taxon>
        <taxon>Aplysioidea</taxon>
        <taxon>Aplysiidae</taxon>
        <taxon>Aplysia</taxon>
    </lineage>
</organism>